<keyword evidence="11 14" id="KW-0407">Ion channel</keyword>
<evidence type="ECO:0000256" key="5">
    <source>
        <dbReference type="ARBA" id="ARBA00022581"/>
    </source>
</evidence>
<gene>
    <name evidence="14 15 16" type="primary">vpu</name>
</gene>
<dbReference type="GO" id="GO:0042609">
    <property type="term" value="F:CD4 receptor binding"/>
    <property type="evidence" value="ECO:0007669"/>
    <property type="project" value="UniProtKB-UniRule"/>
</dbReference>
<dbReference type="Gene3D" id="1.10.195.10">
    <property type="entry name" value="HIV-1 VPU cytoplasmic domain"/>
    <property type="match status" value="1"/>
</dbReference>
<comment type="subcellular location">
    <subcellularLocation>
        <location evidence="1 14 15">Host membrane</location>
        <topology evidence="1 14 15">Single-pass type I membrane protein</topology>
    </subcellularLocation>
</comment>
<keyword evidence="8 14" id="KW-1043">Host membrane</keyword>
<dbReference type="InterPro" id="IPR008187">
    <property type="entry name" value="Vpu"/>
</dbReference>
<comment type="function">
    <text evidence="14">Enhances virion budding, by targeting human CD4 and Tetherin/BST2 to proteasome degradation. Degradation of CD4 prevents any unwanted premature interactions between viral Env and its host receptor CD4 in the endoplasmic reticulum. Degradation of antiretroviral protein Tetherin/BST2 is important for virion budding, as BST2 tethers new viral particles to the host cell membrane. Mechanistically, Vpu bridges either CD4 or BST2 to BTRC, a substrate recognition subunit of the Skp1/Cullin/F-box protein E3 ubiquitin ligase, induces their ubiquitination and subsequent proteasomal degradation. The alteration of the E3 ligase specificity by Vpu seems to promote the degradation of host IKBKB, leading to NF-kappa-B down-regulation and subsequent apoptosis. Acts as a viroporin that forms an oligomeric ion channel in membranes. Modulates the host DNA repair mechanisms to promote degradation of nuclear viral cDNA in cells that are already productively infected in order to suppress immune sensing and proviral hyper-integration (superinfection). Manipulates PML-NBs and modulates SUMOylation of host BLM protein thereby enhancing its DNA-end processing activity toward viral unintegrated linear DNA. Also inhibits RAD52-mediated homologous repair of viral cDNA, preventing the generation of dead-end circular forms of single copies of the long terminal repeat and permitting sustained nucleolytic attack.</text>
</comment>
<proteinExistence type="inferred from homology"/>
<evidence type="ECO:0000256" key="9">
    <source>
        <dbReference type="ARBA" id="ARBA00023065"/>
    </source>
</evidence>
<dbReference type="SUPFAM" id="SSF57647">
    <property type="entry name" value="HIV-1 VPU cytoplasmic domain"/>
    <property type="match status" value="1"/>
</dbReference>
<dbReference type="Pfam" id="PF00558">
    <property type="entry name" value="Vpu"/>
    <property type="match status" value="1"/>
</dbReference>
<comment type="subunit">
    <text evidence="14">Homopentamer. Interacts with host CD4 and BRTC; these interactions induce proteasomal degradation of CD4. Interacts with host BST2; this interaction leads to the degradation of host BST2. Interacts with host FBXW11. Interacts with host AP1M1; this interaction plays a role in the mistrafficking and subsequent degradation of host BST2. Interacts with host RANBP2; this interaction allows Vpu to down-regulate host BLM sumoylation.</text>
</comment>
<comment type="function">
    <text evidence="15">Enhances virion budding by targeting host CD4 and Tetherin/BST2 to proteasome degradation. Degradation of CD4 prevents any unwanted premature interactions between viral Env and its host receptor CD4 in the endoplasmic reticulum. Degradation of antiretroviral protein Tetherin/BST2 is important for virion budding, as BST2 tethers new viral particles to the host cell membrane. Mechanistically, Vpu bridges either CD4 or BST2 to BTRC, a substrate recognition subunit of the Skp1/Cullin/F-box protein E3 ubiquitin ligase, induces their ubiquitination and subsequent proteasomal degradation. The alteration of the E3 ligase specificity by Vpu seems to promote the degradation of host IKBKB, leading to NF-kappa-B down-regulation and subsequent apoptosis. Acts as a viroporin that forms an oligomeric ion channel in membranes. Modulates the host DNA repair mechanisms to promote degradation of nuclear viral cDNA in cells that are already productively infected in order to suppress immune sensing and proviral hyper-integration (superinfection). Manipulates PML-NBs and modulates SUMOylation of host BLM protein thereby enhancing its DNA-end processing activity toward viral unintegrated linear DNA. Also inhibits RAD52-mediated homologous repair of viral cDNA, preventing the generation of dead-end circular forms of single copies of the long terminal repeat and permitting sustained nucleolytic attack.</text>
</comment>
<evidence type="ECO:0000256" key="11">
    <source>
        <dbReference type="ARBA" id="ARBA00023303"/>
    </source>
</evidence>
<dbReference type="GO" id="GO:0039502">
    <property type="term" value="P:symbiont-mediated suppression of host type I interferon-mediated signaling pathway"/>
    <property type="evidence" value="ECO:0007669"/>
    <property type="project" value="UniProtKB-UniRule"/>
</dbReference>
<keyword evidence="7 14" id="KW-0053">Apoptosis</keyword>
<name>A0A286LH86_HV1</name>
<keyword evidence="3 14" id="KW-0813">Transport</keyword>
<keyword evidence="14" id="KW-1090">Inhibition of host innate immune response by virus</keyword>
<protein>
    <recommendedName>
        <fullName evidence="2 14">Protein Vpu</fullName>
    </recommendedName>
    <alternativeName>
        <fullName evidence="13 14">U ORF protein</fullName>
    </alternativeName>
    <alternativeName>
        <fullName evidence="12 14">Viral protein U</fullName>
    </alternativeName>
</protein>
<keyword evidence="14" id="KW-0899">Viral immunoevasion</keyword>
<dbReference type="EMBL" id="MF373189">
    <property type="protein sequence ID" value="ASU63200.1"/>
    <property type="molecule type" value="Genomic_DNA"/>
</dbReference>
<evidence type="ECO:0000256" key="10">
    <source>
        <dbReference type="ARBA" id="ARBA00023136"/>
    </source>
</evidence>
<evidence type="ECO:0000256" key="12">
    <source>
        <dbReference type="ARBA" id="ARBA00030659"/>
    </source>
</evidence>
<keyword evidence="14" id="KW-1133">Transmembrane helix</keyword>
<evidence type="ECO:0000256" key="4">
    <source>
        <dbReference type="ARBA" id="ARBA00022553"/>
    </source>
</evidence>
<keyword evidence="14" id="KW-1114">Inhibition of host interferon signaling pathway by virus</keyword>
<dbReference type="GO" id="GO:0019076">
    <property type="term" value="P:viral release from host cell"/>
    <property type="evidence" value="ECO:0007669"/>
    <property type="project" value="UniProtKB-UniRule"/>
</dbReference>
<comment type="similarity">
    <text evidence="14 15">Belongs to the HIV-1 VPU protein family.</text>
</comment>
<dbReference type="GO" id="GO:0052170">
    <property type="term" value="P:symbiont-mediated suppression of host innate immune response"/>
    <property type="evidence" value="ECO:0007669"/>
    <property type="project" value="UniProtKB-KW"/>
</dbReference>
<keyword evidence="14" id="KW-0922">Interferon antiviral system evasion</keyword>
<evidence type="ECO:0000256" key="3">
    <source>
        <dbReference type="ARBA" id="ARBA00022448"/>
    </source>
</evidence>
<organism evidence="16">
    <name type="scientific">Human immunodeficiency virus type 1</name>
    <name type="common">HIV-1</name>
    <dbReference type="NCBI Taxonomy" id="11676"/>
    <lineage>
        <taxon>Viruses</taxon>
        <taxon>Riboviria</taxon>
        <taxon>Pararnavirae</taxon>
        <taxon>Artverviricota</taxon>
        <taxon>Revtraviricetes</taxon>
        <taxon>Ortervirales</taxon>
        <taxon>Retroviridae</taxon>
        <taxon>Orthoretrovirinae</taxon>
        <taxon>Lentivirus</taxon>
        <taxon>Lentivirus humimdef1</taxon>
    </lineage>
</organism>
<comment type="activity regulation">
    <text evidence="14">Ion channel activity is inhibited by hexamethylene amiloride in vitro.</text>
</comment>
<evidence type="ECO:0000313" key="16">
    <source>
        <dbReference type="EMBL" id="ASU63200.1"/>
    </source>
</evidence>
<feature type="topological domain" description="Extracellular" evidence="14">
    <location>
        <begin position="1"/>
        <end position="6"/>
    </location>
</feature>
<keyword evidence="6 14" id="KW-0812">Transmembrane</keyword>
<evidence type="ECO:0000256" key="8">
    <source>
        <dbReference type="ARBA" id="ARBA00022870"/>
    </source>
</evidence>
<evidence type="ECO:0000256" key="7">
    <source>
        <dbReference type="ARBA" id="ARBA00022703"/>
    </source>
</evidence>
<keyword evidence="10 14" id="KW-0472">Membrane</keyword>
<evidence type="ECO:0000256" key="1">
    <source>
        <dbReference type="ARBA" id="ARBA00004313"/>
    </source>
</evidence>
<dbReference type="GO" id="GO:0032801">
    <property type="term" value="P:receptor catabolic process"/>
    <property type="evidence" value="ECO:0007669"/>
    <property type="project" value="UniProtKB-UniRule"/>
</dbReference>
<dbReference type="GO" id="GO:0033644">
    <property type="term" value="C:host cell membrane"/>
    <property type="evidence" value="ECO:0007669"/>
    <property type="project" value="UniProtKB-SubCell"/>
</dbReference>
<keyword evidence="5 14" id="KW-0945">Host-virus interaction</keyword>
<evidence type="ECO:0000256" key="14">
    <source>
        <dbReference type="HAMAP-Rule" id="MF_04082"/>
    </source>
</evidence>
<comment type="PTM">
    <text evidence="14">Phosphorylated by host CK2. This phosphorylation is necessary for interaction with human BTRC and degradation of CD4.</text>
</comment>
<comment type="caution">
    <text evidence="14">Lacks conserved residue(s) required for the propagation of feature annotation.</text>
</comment>
<comment type="domain">
    <text evidence="14">The N-terminus and transmembrane domains are required for self-oligomerization and proper virion budding, whereas the cytoplasmic domain is required for CD4 degradation. The cytoplasmic domain is composed of 2 amphipathic alpha helix that form a U-shape.</text>
</comment>
<reference evidence="16" key="1">
    <citation type="journal article" date="2017" name="Sci. Rep.">
        <title>Recent increased identification and transmission of HIV-1 unique recombinant forms in Sweden.</title>
        <authorList>
            <person name="Neogi U."/>
            <person name="Siddik A.B."/>
            <person name="Kalaghatgi P."/>
            <person name="Gisslen M."/>
            <person name="Bratt G."/>
            <person name="Marrone G."/>
            <person name="Sonnerborg A."/>
        </authorList>
    </citation>
    <scope>NUCLEOTIDE SEQUENCE</scope>
    <source>
        <strain evidence="16">087SE</strain>
    </source>
</reference>
<feature type="topological domain" description="Cytoplasmic" evidence="14">
    <location>
        <begin position="32"/>
        <end position="85"/>
    </location>
</feature>
<dbReference type="GO" id="GO:0005261">
    <property type="term" value="F:monoatomic cation channel activity"/>
    <property type="evidence" value="ECO:0007669"/>
    <property type="project" value="UniProtKB-UniRule"/>
</dbReference>
<dbReference type="GO" id="GO:0039587">
    <property type="term" value="P:symbiont-mediated-mediated suppression of host tetherin activity"/>
    <property type="evidence" value="ECO:0007669"/>
    <property type="project" value="UniProtKB-UniRule"/>
</dbReference>
<dbReference type="GO" id="GO:0016020">
    <property type="term" value="C:membrane"/>
    <property type="evidence" value="ECO:0007669"/>
    <property type="project" value="UniProtKB-UniRule"/>
</dbReference>
<accession>A0A286LH86</accession>
<sequence length="85" mass="10180">MLNLQEINYGKEEEALEIALILAIVVWTKEYIEYRKLVKQRKINGLIKKIREKEKKRGNEKEGETKELATRRNRGNLRLWEVRGL</sequence>
<organismHost>
    <name type="scientific">Homo sapiens</name>
    <name type="common">Human</name>
    <dbReference type="NCBI Taxonomy" id="9606"/>
</organismHost>
<keyword evidence="14" id="KW-1084">Inhibition of host tetherin by virus</keyword>
<evidence type="ECO:0000256" key="15">
    <source>
        <dbReference type="RuleBase" id="RU364058"/>
    </source>
</evidence>
<dbReference type="HAMAP" id="MF_04082">
    <property type="entry name" value="HIV_VPU"/>
    <property type="match status" value="1"/>
</dbReference>
<evidence type="ECO:0000256" key="13">
    <source>
        <dbReference type="ARBA" id="ARBA00031215"/>
    </source>
</evidence>
<evidence type="ECO:0000256" key="2">
    <source>
        <dbReference type="ARBA" id="ARBA00018094"/>
    </source>
</evidence>
<evidence type="ECO:0000256" key="6">
    <source>
        <dbReference type="ARBA" id="ARBA00022692"/>
    </source>
</evidence>
<keyword evidence="9 14" id="KW-0406">Ion transport</keyword>
<dbReference type="InterPro" id="IPR009032">
    <property type="entry name" value="Vpu_cyt_dom_sf"/>
</dbReference>
<comment type="miscellaneous">
    <text evidence="14">HIV-1 lineages are divided in three main groups, M (for Major), O (for Outlier), and N (for New, or Non-M, Non-O). The vast majority of strains found worldwide belong to the group M. Group O seems to be endemic to and largely confined to Cameroon and neighboring countries in West Central Africa, where these viruses represent a small minority of HIV-1 strains. The group N is represented by a limited number of isolates from Cameroonian persons. The group M is further subdivided in 9 clades or subtypes (A to D, F to H, J and K).</text>
</comment>
<keyword evidence="4 14" id="KW-0597">Phosphoprotein</keyword>